<organism evidence="9 10">
    <name type="scientific">Posidoniimonas polymericola</name>
    <dbReference type="NCBI Taxonomy" id="2528002"/>
    <lineage>
        <taxon>Bacteria</taxon>
        <taxon>Pseudomonadati</taxon>
        <taxon>Planctomycetota</taxon>
        <taxon>Planctomycetia</taxon>
        <taxon>Pirellulales</taxon>
        <taxon>Lacipirellulaceae</taxon>
        <taxon>Posidoniimonas</taxon>
    </lineage>
</organism>
<sequence>MARPPKPWYRKERRAWFVTLDGVQHNLGPDQALALSRFAKLLAQFAGDRCQLPDTFAELADAFLEWTQRNRSEATYLWYLKALQSFVRRYPDVKPEQLRPFHVETWAAEHGGATNTRRNRMRAVKRCLRWAHRQGYIDRDPVVALEVPNGPPRDVYVSPEEFAELLSHVKCPEFADLLTVVYEVGCRPQEILRLEPRHVDLKHSRWVIPASEAKGKRAPRVVYLTEKAQAITERYLARYPGGKLFCNSQGLPWDPYSTACHARRVQLRMGRARMKARGITVPDHEVVELAVQLADDKRRKEDERLTNAGKRPKRRPRLNTPKTDTYWTRVARQRLVDKRASELAERRSLYSLRHSWATNALQSGVDPLTAAVLMGHRDPSMLARVYQHLSHNPEHLLKQMKKARGE</sequence>
<dbReference type="InterPro" id="IPR011010">
    <property type="entry name" value="DNA_brk_join_enz"/>
</dbReference>
<dbReference type="InterPro" id="IPR010998">
    <property type="entry name" value="Integrase_recombinase_N"/>
</dbReference>
<dbReference type="PROSITE" id="PS51898">
    <property type="entry name" value="TYR_RECOMBINASE"/>
    <property type="match status" value="1"/>
</dbReference>
<evidence type="ECO:0000256" key="5">
    <source>
        <dbReference type="PROSITE-ProRule" id="PRU01248"/>
    </source>
</evidence>
<dbReference type="EMBL" id="SJPO01000002">
    <property type="protein sequence ID" value="TWT78418.1"/>
    <property type="molecule type" value="Genomic_DNA"/>
</dbReference>
<accession>A0A5C5YTY1</accession>
<evidence type="ECO:0000259" key="8">
    <source>
        <dbReference type="PROSITE" id="PS51900"/>
    </source>
</evidence>
<name>A0A5C5YTY1_9BACT</name>
<dbReference type="PROSITE" id="PS51900">
    <property type="entry name" value="CB"/>
    <property type="match status" value="1"/>
</dbReference>
<comment type="caution">
    <text evidence="9">The sequence shown here is derived from an EMBL/GenBank/DDBJ whole genome shotgun (WGS) entry which is preliminary data.</text>
</comment>
<comment type="similarity">
    <text evidence="1">Belongs to the 'phage' integrase family.</text>
</comment>
<dbReference type="Gene3D" id="1.10.443.10">
    <property type="entry name" value="Intergrase catalytic core"/>
    <property type="match status" value="1"/>
</dbReference>
<dbReference type="InterPro" id="IPR044068">
    <property type="entry name" value="CB"/>
</dbReference>
<keyword evidence="10" id="KW-1185">Reference proteome</keyword>
<evidence type="ECO:0000256" key="4">
    <source>
        <dbReference type="ARBA" id="ARBA00023172"/>
    </source>
</evidence>
<feature type="domain" description="Tyr recombinase" evidence="7">
    <location>
        <begin position="152"/>
        <end position="401"/>
    </location>
</feature>
<evidence type="ECO:0000313" key="9">
    <source>
        <dbReference type="EMBL" id="TWT78418.1"/>
    </source>
</evidence>
<keyword evidence="3 5" id="KW-0238">DNA-binding</keyword>
<dbReference type="PANTHER" id="PTHR30629">
    <property type="entry name" value="PROPHAGE INTEGRASE"/>
    <property type="match status" value="1"/>
</dbReference>
<keyword evidence="4" id="KW-0233">DNA recombination</keyword>
<dbReference type="GO" id="GO:0015074">
    <property type="term" value="P:DNA integration"/>
    <property type="evidence" value="ECO:0007669"/>
    <property type="project" value="UniProtKB-KW"/>
</dbReference>
<protein>
    <submittedName>
        <fullName evidence="9">Site-specific tyrosine recombinase XerC</fullName>
    </submittedName>
</protein>
<evidence type="ECO:0000256" key="1">
    <source>
        <dbReference type="ARBA" id="ARBA00008857"/>
    </source>
</evidence>
<keyword evidence="2" id="KW-0229">DNA integration</keyword>
<evidence type="ECO:0000313" key="10">
    <source>
        <dbReference type="Proteomes" id="UP000318478"/>
    </source>
</evidence>
<dbReference type="Gene3D" id="1.10.150.130">
    <property type="match status" value="1"/>
</dbReference>
<evidence type="ECO:0000256" key="2">
    <source>
        <dbReference type="ARBA" id="ARBA00022908"/>
    </source>
</evidence>
<gene>
    <name evidence="9" type="ORF">Pla123a_12090</name>
</gene>
<feature type="domain" description="Core-binding (CB)" evidence="8">
    <location>
        <begin position="54"/>
        <end position="132"/>
    </location>
</feature>
<feature type="region of interest" description="Disordered" evidence="6">
    <location>
        <begin position="297"/>
        <end position="321"/>
    </location>
</feature>
<dbReference type="GO" id="GO:0003677">
    <property type="term" value="F:DNA binding"/>
    <property type="evidence" value="ECO:0007669"/>
    <property type="project" value="UniProtKB-UniRule"/>
</dbReference>
<dbReference type="AlphaFoldDB" id="A0A5C5YTY1"/>
<proteinExistence type="inferred from homology"/>
<dbReference type="InterPro" id="IPR013762">
    <property type="entry name" value="Integrase-like_cat_sf"/>
</dbReference>
<evidence type="ECO:0000259" key="7">
    <source>
        <dbReference type="PROSITE" id="PS51898"/>
    </source>
</evidence>
<dbReference type="Pfam" id="PF00589">
    <property type="entry name" value="Phage_integrase"/>
    <property type="match status" value="1"/>
</dbReference>
<dbReference type="GO" id="GO:0006310">
    <property type="term" value="P:DNA recombination"/>
    <property type="evidence" value="ECO:0007669"/>
    <property type="project" value="UniProtKB-KW"/>
</dbReference>
<dbReference type="InterPro" id="IPR002104">
    <property type="entry name" value="Integrase_catalytic"/>
</dbReference>
<evidence type="ECO:0000256" key="3">
    <source>
        <dbReference type="ARBA" id="ARBA00023125"/>
    </source>
</evidence>
<dbReference type="Proteomes" id="UP000318478">
    <property type="component" value="Unassembled WGS sequence"/>
</dbReference>
<dbReference type="InterPro" id="IPR050808">
    <property type="entry name" value="Phage_Integrase"/>
</dbReference>
<dbReference type="RefSeq" id="WP_197527719.1">
    <property type="nucleotide sequence ID" value="NZ_SJPO01000002.1"/>
</dbReference>
<reference evidence="9 10" key="1">
    <citation type="submission" date="2019-02" db="EMBL/GenBank/DDBJ databases">
        <title>Deep-cultivation of Planctomycetes and their phenomic and genomic characterization uncovers novel biology.</title>
        <authorList>
            <person name="Wiegand S."/>
            <person name="Jogler M."/>
            <person name="Boedeker C."/>
            <person name="Pinto D."/>
            <person name="Vollmers J."/>
            <person name="Rivas-Marin E."/>
            <person name="Kohn T."/>
            <person name="Peeters S.H."/>
            <person name="Heuer A."/>
            <person name="Rast P."/>
            <person name="Oberbeckmann S."/>
            <person name="Bunk B."/>
            <person name="Jeske O."/>
            <person name="Meyerdierks A."/>
            <person name="Storesund J.E."/>
            <person name="Kallscheuer N."/>
            <person name="Luecker S."/>
            <person name="Lage O.M."/>
            <person name="Pohl T."/>
            <person name="Merkel B.J."/>
            <person name="Hornburger P."/>
            <person name="Mueller R.-W."/>
            <person name="Bruemmer F."/>
            <person name="Labrenz M."/>
            <person name="Spormann A.M."/>
            <person name="Op Den Camp H."/>
            <person name="Overmann J."/>
            <person name="Amann R."/>
            <person name="Jetten M.S.M."/>
            <person name="Mascher T."/>
            <person name="Medema M.H."/>
            <person name="Devos D.P."/>
            <person name="Kaster A.-K."/>
            <person name="Ovreas L."/>
            <person name="Rohde M."/>
            <person name="Galperin M.Y."/>
            <person name="Jogler C."/>
        </authorList>
    </citation>
    <scope>NUCLEOTIDE SEQUENCE [LARGE SCALE GENOMIC DNA]</scope>
    <source>
        <strain evidence="9 10">Pla123a</strain>
    </source>
</reference>
<dbReference type="PANTHER" id="PTHR30629:SF2">
    <property type="entry name" value="PROPHAGE INTEGRASE INTS-RELATED"/>
    <property type="match status" value="1"/>
</dbReference>
<evidence type="ECO:0000256" key="6">
    <source>
        <dbReference type="SAM" id="MobiDB-lite"/>
    </source>
</evidence>
<dbReference type="SUPFAM" id="SSF56349">
    <property type="entry name" value="DNA breaking-rejoining enzymes"/>
    <property type="match status" value="1"/>
</dbReference>